<dbReference type="InterPro" id="IPR055214">
    <property type="entry name" value="PTP-NADK"/>
</dbReference>
<accession>A0ABT7JUN0</accession>
<dbReference type="SUPFAM" id="SSF52799">
    <property type="entry name" value="(Phosphotyrosine protein) phosphatases II"/>
    <property type="match status" value="1"/>
</dbReference>
<dbReference type="PANTHER" id="PTHR31126">
    <property type="entry name" value="TYROSINE-PROTEIN PHOSPHATASE"/>
    <property type="match status" value="1"/>
</dbReference>
<dbReference type="InterPro" id="IPR029021">
    <property type="entry name" value="Prot-tyrosine_phosphatase-like"/>
</dbReference>
<dbReference type="PROSITE" id="PS50056">
    <property type="entry name" value="TYR_PHOSPHATASE_2"/>
    <property type="match status" value="1"/>
</dbReference>
<comment type="similarity">
    <text evidence="1">Belongs to the protein-tyrosine phosphatase family.</text>
</comment>
<dbReference type="InterPro" id="IPR016130">
    <property type="entry name" value="Tyr_Pase_AS"/>
</dbReference>
<dbReference type="InterPro" id="IPR000387">
    <property type="entry name" value="Tyr_Pase_dom"/>
</dbReference>
<dbReference type="Proteomes" id="UP001172645">
    <property type="component" value="Unassembled WGS sequence"/>
</dbReference>
<gene>
    <name evidence="3" type="ORF">PY649_08370</name>
</gene>
<dbReference type="PROSITE" id="PS00383">
    <property type="entry name" value="TYR_PHOSPHATASE_1"/>
    <property type="match status" value="1"/>
</dbReference>
<evidence type="ECO:0000313" key="4">
    <source>
        <dbReference type="Proteomes" id="UP001172645"/>
    </source>
</evidence>
<evidence type="ECO:0000313" key="3">
    <source>
        <dbReference type="EMBL" id="MDL2398903.1"/>
    </source>
</evidence>
<protein>
    <submittedName>
        <fullName evidence="3">Tyrosine-protein phosphatase</fullName>
    </submittedName>
</protein>
<name>A0ABT7JUN0_9HYPH</name>
<dbReference type="PANTHER" id="PTHR31126:SF1">
    <property type="entry name" value="TYROSINE SPECIFIC PROTEIN PHOSPHATASES DOMAIN-CONTAINING PROTEIN"/>
    <property type="match status" value="1"/>
</dbReference>
<evidence type="ECO:0000259" key="2">
    <source>
        <dbReference type="PROSITE" id="PS50056"/>
    </source>
</evidence>
<dbReference type="Gene3D" id="3.90.190.10">
    <property type="entry name" value="Protein tyrosine phosphatase superfamily"/>
    <property type="match status" value="1"/>
</dbReference>
<feature type="domain" description="Tyrosine specific protein phosphatases" evidence="2">
    <location>
        <begin position="97"/>
        <end position="128"/>
    </location>
</feature>
<dbReference type="EMBL" id="JARFYM010000004">
    <property type="protein sequence ID" value="MDL2398903.1"/>
    <property type="molecule type" value="Genomic_DNA"/>
</dbReference>
<organism evidence="3 4">
    <name type="scientific">Rhizobium mayense</name>
    <dbReference type="NCBI Taxonomy" id="1312184"/>
    <lineage>
        <taxon>Bacteria</taxon>
        <taxon>Pseudomonadati</taxon>
        <taxon>Pseudomonadota</taxon>
        <taxon>Alphaproteobacteria</taxon>
        <taxon>Hyphomicrobiales</taxon>
        <taxon>Rhizobiaceae</taxon>
        <taxon>Rhizobium/Agrobacterium group</taxon>
        <taxon>Rhizobium</taxon>
    </lineage>
</organism>
<comment type="caution">
    <text evidence="3">The sequence shown here is derived from an EMBL/GenBank/DDBJ whole genome shotgun (WGS) entry which is preliminary data.</text>
</comment>
<keyword evidence="4" id="KW-1185">Reference proteome</keyword>
<reference evidence="3" key="1">
    <citation type="submission" date="2023-06" db="EMBL/GenBank/DDBJ databases">
        <title>Phylogenetic Diversity of Rhizobium strains.</title>
        <authorList>
            <person name="Moura F.T."/>
            <person name="Helene L.C.F."/>
            <person name="Hungria M."/>
        </authorList>
    </citation>
    <scope>NUCLEOTIDE SEQUENCE</scope>
    <source>
        <strain evidence="3">CCGE526</strain>
    </source>
</reference>
<proteinExistence type="inferred from homology"/>
<dbReference type="Pfam" id="PF22741">
    <property type="entry name" value="PTP-NADK"/>
    <property type="match status" value="1"/>
</dbReference>
<evidence type="ECO:0000256" key="1">
    <source>
        <dbReference type="ARBA" id="ARBA00009580"/>
    </source>
</evidence>
<sequence length="177" mass="19655">MLALPVLGIGTYLAAVNLGDNFHPVIPGELYRSAQLTPRQLETYVRDNGIRTIVNLRGENKNRTWYDQEIDAARRLGVEHIDFKMSASQILTADRADQLVSILRSAPKPILIHCQAGADRTGLVAVIYSQQIAGIDQKTAERQLSIVYGHVGIPYLSGAFAMDESLQNLEKHFSRVQ</sequence>